<organism evidence="1 2">
    <name type="scientific">Pyronema omphalodes (strain CBS 100304)</name>
    <name type="common">Pyronema confluens</name>
    <dbReference type="NCBI Taxonomy" id="1076935"/>
    <lineage>
        <taxon>Eukaryota</taxon>
        <taxon>Fungi</taxon>
        <taxon>Dikarya</taxon>
        <taxon>Ascomycota</taxon>
        <taxon>Pezizomycotina</taxon>
        <taxon>Pezizomycetes</taxon>
        <taxon>Pezizales</taxon>
        <taxon>Pyronemataceae</taxon>
        <taxon>Pyronema</taxon>
    </lineage>
</organism>
<dbReference type="AlphaFoldDB" id="U4LEQ5"/>
<reference evidence="1 2" key="1">
    <citation type="journal article" date="2013" name="PLoS Genet.">
        <title>The genome and development-dependent transcriptomes of Pyronema confluens: a window into fungal evolution.</title>
        <authorList>
            <person name="Traeger S."/>
            <person name="Altegoer F."/>
            <person name="Freitag M."/>
            <person name="Gabaldon T."/>
            <person name="Kempken F."/>
            <person name="Kumar A."/>
            <person name="Marcet-Houben M."/>
            <person name="Poggeler S."/>
            <person name="Stajich J.E."/>
            <person name="Nowrousian M."/>
        </authorList>
    </citation>
    <scope>NUCLEOTIDE SEQUENCE [LARGE SCALE GENOMIC DNA]</scope>
    <source>
        <strain evidence="2">CBS 100304</strain>
        <tissue evidence="1">Vegetative mycelium</tissue>
    </source>
</reference>
<evidence type="ECO:0000313" key="1">
    <source>
        <dbReference type="EMBL" id="CCX09759.1"/>
    </source>
</evidence>
<name>U4LEQ5_PYROM</name>
<dbReference type="EMBL" id="HF935496">
    <property type="protein sequence ID" value="CCX09759.1"/>
    <property type="molecule type" value="Genomic_DNA"/>
</dbReference>
<evidence type="ECO:0000313" key="2">
    <source>
        <dbReference type="Proteomes" id="UP000018144"/>
    </source>
</evidence>
<keyword evidence="2" id="KW-1185">Reference proteome</keyword>
<protein>
    <submittedName>
        <fullName evidence="1">Uncharacterized protein</fullName>
    </submittedName>
</protein>
<dbReference type="Proteomes" id="UP000018144">
    <property type="component" value="Unassembled WGS sequence"/>
</dbReference>
<sequence length="76" mass="8528">MLSSCPLWVSLCKGSTTTHILLKTFTISRFIRPRSITKPNHPIQKIEPLNSKICAIRQRSPDLIIPGLSSTALLMR</sequence>
<proteinExistence type="predicted"/>
<accession>U4LEQ5</accession>
<gene>
    <name evidence="1" type="ORF">PCON_09352</name>
</gene>